<sequence>MADTLTGLTTFTDHARILEHAKNAAVEYLNGVHNRSIAPAAAAIAALDQLGGPVPESPSDPDAVLALLHQYGSPATIANGGGRYFGFVNGGCVPAAMAAGWMVNAWDQNAAMHVQSPAAVGIEEIAIEWVRQLLGLPDGTAGAVVTGATMANFCSLAAARHALLERAGWDAENDGLYGAPELTVVVGEEAHSSVIKALGMLGLGRRRVLRVPVDGEGRMRADALPHLNERTILVLQAGNVNTGAFDPAAAICPEARAAGAWIHVDGAFGLWAAASPKYAHLTHGYDMADSWATDAHKWPNVGYDCGIALLREPAALRGAMEVKAAYLHPVEEVREPVHYNPELSRRARGVELWAGLRSLGRAGIAEIVERTSRHASHFAEGLRAAGFRVLNKVAINQVLVDFGSAEKTLRTVAALQEEGTCWCGSTVWQGHTAMRISVSSWATTDEDVERSLAAMIAAGR</sequence>
<organism evidence="8 9">
    <name type="scientific">Occallatibacter riparius</name>
    <dbReference type="NCBI Taxonomy" id="1002689"/>
    <lineage>
        <taxon>Bacteria</taxon>
        <taxon>Pseudomonadati</taxon>
        <taxon>Acidobacteriota</taxon>
        <taxon>Terriglobia</taxon>
        <taxon>Terriglobales</taxon>
        <taxon>Acidobacteriaceae</taxon>
        <taxon>Occallatibacter</taxon>
    </lineage>
</organism>
<dbReference type="Proteomes" id="UP001059380">
    <property type="component" value="Chromosome"/>
</dbReference>
<accession>A0A9J7BTX8</accession>
<dbReference type="GO" id="GO:0019752">
    <property type="term" value="P:carboxylic acid metabolic process"/>
    <property type="evidence" value="ECO:0007669"/>
    <property type="project" value="InterPro"/>
</dbReference>
<protein>
    <submittedName>
        <fullName evidence="8">Pyridoxal-dependent decarboxylase</fullName>
    </submittedName>
</protein>
<comment type="similarity">
    <text evidence="2 7">Belongs to the group II decarboxylase family.</text>
</comment>
<feature type="modified residue" description="N6-(pyridoxal phosphate)lysine" evidence="6">
    <location>
        <position position="297"/>
    </location>
</feature>
<dbReference type="Pfam" id="PF00282">
    <property type="entry name" value="Pyridoxal_deC"/>
    <property type="match status" value="1"/>
</dbReference>
<comment type="cofactor">
    <cofactor evidence="1 6 7">
        <name>pyridoxal 5'-phosphate</name>
        <dbReference type="ChEBI" id="CHEBI:597326"/>
    </cofactor>
</comment>
<dbReference type="GO" id="GO:0016831">
    <property type="term" value="F:carboxy-lyase activity"/>
    <property type="evidence" value="ECO:0007669"/>
    <property type="project" value="UniProtKB-KW"/>
</dbReference>
<keyword evidence="9" id="KW-1185">Reference proteome</keyword>
<dbReference type="AlphaFoldDB" id="A0A9J7BTX8"/>
<dbReference type="InterPro" id="IPR015424">
    <property type="entry name" value="PyrdxlP-dep_Trfase"/>
</dbReference>
<dbReference type="KEGG" id="orp:MOP44_10385"/>
<dbReference type="Gene3D" id="3.90.1150.10">
    <property type="entry name" value="Aspartate Aminotransferase, domain 1"/>
    <property type="match status" value="1"/>
</dbReference>
<keyword evidence="4 6" id="KW-0663">Pyridoxal phosphate</keyword>
<evidence type="ECO:0000256" key="3">
    <source>
        <dbReference type="ARBA" id="ARBA00022793"/>
    </source>
</evidence>
<keyword evidence="5 7" id="KW-0456">Lyase</keyword>
<dbReference type="PANTHER" id="PTHR11999:SF70">
    <property type="entry name" value="MIP05841P"/>
    <property type="match status" value="1"/>
</dbReference>
<dbReference type="SUPFAM" id="SSF53383">
    <property type="entry name" value="PLP-dependent transferases"/>
    <property type="match status" value="1"/>
</dbReference>
<dbReference type="GO" id="GO:0030170">
    <property type="term" value="F:pyridoxal phosphate binding"/>
    <property type="evidence" value="ECO:0007669"/>
    <property type="project" value="InterPro"/>
</dbReference>
<keyword evidence="3" id="KW-0210">Decarboxylase</keyword>
<evidence type="ECO:0000256" key="5">
    <source>
        <dbReference type="ARBA" id="ARBA00023239"/>
    </source>
</evidence>
<evidence type="ECO:0000313" key="8">
    <source>
        <dbReference type="EMBL" id="UWZ86332.1"/>
    </source>
</evidence>
<evidence type="ECO:0000256" key="6">
    <source>
        <dbReference type="PIRSR" id="PIRSR602129-50"/>
    </source>
</evidence>
<dbReference type="EMBL" id="CP093313">
    <property type="protein sequence ID" value="UWZ86332.1"/>
    <property type="molecule type" value="Genomic_DNA"/>
</dbReference>
<dbReference type="InterPro" id="IPR002129">
    <property type="entry name" value="PyrdxlP-dep_de-COase"/>
</dbReference>
<dbReference type="InterPro" id="IPR015421">
    <property type="entry name" value="PyrdxlP-dep_Trfase_major"/>
</dbReference>
<name>A0A9J7BTX8_9BACT</name>
<evidence type="ECO:0000256" key="7">
    <source>
        <dbReference type="RuleBase" id="RU000382"/>
    </source>
</evidence>
<dbReference type="PANTHER" id="PTHR11999">
    <property type="entry name" value="GROUP II PYRIDOXAL-5-PHOSPHATE DECARBOXYLASE"/>
    <property type="match status" value="1"/>
</dbReference>
<dbReference type="InterPro" id="IPR010977">
    <property type="entry name" value="Aromatic_deC"/>
</dbReference>
<evidence type="ECO:0000313" key="9">
    <source>
        <dbReference type="Proteomes" id="UP001059380"/>
    </source>
</evidence>
<proteinExistence type="inferred from homology"/>
<evidence type="ECO:0000256" key="1">
    <source>
        <dbReference type="ARBA" id="ARBA00001933"/>
    </source>
</evidence>
<evidence type="ECO:0000256" key="2">
    <source>
        <dbReference type="ARBA" id="ARBA00009533"/>
    </source>
</evidence>
<evidence type="ECO:0000256" key="4">
    <source>
        <dbReference type="ARBA" id="ARBA00022898"/>
    </source>
</evidence>
<reference evidence="8" key="1">
    <citation type="submission" date="2021-04" db="EMBL/GenBank/DDBJ databases">
        <title>Phylogenetic analysis of Acidobacteriaceae.</title>
        <authorList>
            <person name="Qiu L."/>
            <person name="Zhang Q."/>
        </authorList>
    </citation>
    <scope>NUCLEOTIDE SEQUENCE</scope>
    <source>
        <strain evidence="8">DSM 25168</strain>
    </source>
</reference>
<dbReference type="InterPro" id="IPR015422">
    <property type="entry name" value="PyrdxlP-dep_Trfase_small"/>
</dbReference>
<gene>
    <name evidence="8" type="ORF">MOP44_10385</name>
</gene>
<dbReference type="Gene3D" id="3.40.640.10">
    <property type="entry name" value="Type I PLP-dependent aspartate aminotransferase-like (Major domain)"/>
    <property type="match status" value="1"/>
</dbReference>
<dbReference type="RefSeq" id="WP_260795972.1">
    <property type="nucleotide sequence ID" value="NZ_CP093313.1"/>
</dbReference>